<sequence>MVGFVGARAGLFREPVCFLAGVVGPSFLLGVEATVLLEETESLRLLALLVTESASDCLVLEEPLMEPAAGGFFRGRPRPLVILSFSNEEKPASSLLLDASRSRSLSVFRFRFTFWPDRDRVVLPALTSPAPPLGSTLLSSMSEMPDSG</sequence>
<evidence type="ECO:0000313" key="1">
    <source>
        <dbReference type="EMBL" id="CAG6524390.1"/>
    </source>
</evidence>
<name>A0A8D8E4A3_CULPI</name>
<dbReference type="AlphaFoldDB" id="A0A8D8E4A3"/>
<protein>
    <submittedName>
        <fullName evidence="1">(northern house mosquito) hypothetical protein</fullName>
    </submittedName>
</protein>
<organism evidence="1">
    <name type="scientific">Culex pipiens</name>
    <name type="common">House mosquito</name>
    <dbReference type="NCBI Taxonomy" id="7175"/>
    <lineage>
        <taxon>Eukaryota</taxon>
        <taxon>Metazoa</taxon>
        <taxon>Ecdysozoa</taxon>
        <taxon>Arthropoda</taxon>
        <taxon>Hexapoda</taxon>
        <taxon>Insecta</taxon>
        <taxon>Pterygota</taxon>
        <taxon>Neoptera</taxon>
        <taxon>Endopterygota</taxon>
        <taxon>Diptera</taxon>
        <taxon>Nematocera</taxon>
        <taxon>Culicoidea</taxon>
        <taxon>Culicidae</taxon>
        <taxon>Culicinae</taxon>
        <taxon>Culicini</taxon>
        <taxon>Culex</taxon>
        <taxon>Culex</taxon>
    </lineage>
</organism>
<proteinExistence type="predicted"/>
<accession>A0A8D8E4A3</accession>
<dbReference type="EMBL" id="HBUE01295270">
    <property type="protein sequence ID" value="CAG6576071.1"/>
    <property type="molecule type" value="Transcribed_RNA"/>
</dbReference>
<dbReference type="EMBL" id="HBUE01189462">
    <property type="protein sequence ID" value="CAG6524390.1"/>
    <property type="molecule type" value="Transcribed_RNA"/>
</dbReference>
<reference evidence="1" key="1">
    <citation type="submission" date="2021-05" db="EMBL/GenBank/DDBJ databases">
        <authorList>
            <person name="Alioto T."/>
            <person name="Alioto T."/>
            <person name="Gomez Garrido J."/>
        </authorList>
    </citation>
    <scope>NUCLEOTIDE SEQUENCE</scope>
</reference>